<dbReference type="EMBL" id="JAKKPZ010000138">
    <property type="protein sequence ID" value="KAI1700657.1"/>
    <property type="molecule type" value="Genomic_DNA"/>
</dbReference>
<evidence type="ECO:0000259" key="1">
    <source>
        <dbReference type="Pfam" id="PF02214"/>
    </source>
</evidence>
<dbReference type="Gene3D" id="3.30.710.10">
    <property type="entry name" value="Potassium Channel Kv1.1, Chain A"/>
    <property type="match status" value="1"/>
</dbReference>
<dbReference type="Proteomes" id="UP001201812">
    <property type="component" value="Unassembled WGS sequence"/>
</dbReference>
<dbReference type="GO" id="GO:0097602">
    <property type="term" value="F:cullin family protein binding"/>
    <property type="evidence" value="ECO:0007669"/>
    <property type="project" value="TreeGrafter"/>
</dbReference>
<dbReference type="InterPro" id="IPR003131">
    <property type="entry name" value="T1-type_BTB"/>
</dbReference>
<dbReference type="CDD" id="cd18316">
    <property type="entry name" value="BTB_POZ_KCTD-like"/>
    <property type="match status" value="1"/>
</dbReference>
<name>A0AAD4QZU0_9BILA</name>
<dbReference type="InterPro" id="IPR011333">
    <property type="entry name" value="SKP1/BTB/POZ_sf"/>
</dbReference>
<dbReference type="GO" id="GO:0031463">
    <property type="term" value="C:Cul3-RING ubiquitin ligase complex"/>
    <property type="evidence" value="ECO:0007669"/>
    <property type="project" value="TreeGrafter"/>
</dbReference>
<organism evidence="2 3">
    <name type="scientific">Ditylenchus destructor</name>
    <dbReference type="NCBI Taxonomy" id="166010"/>
    <lineage>
        <taxon>Eukaryota</taxon>
        <taxon>Metazoa</taxon>
        <taxon>Ecdysozoa</taxon>
        <taxon>Nematoda</taxon>
        <taxon>Chromadorea</taxon>
        <taxon>Rhabditida</taxon>
        <taxon>Tylenchina</taxon>
        <taxon>Tylenchomorpha</taxon>
        <taxon>Sphaerularioidea</taxon>
        <taxon>Anguinidae</taxon>
        <taxon>Anguininae</taxon>
        <taxon>Ditylenchus</taxon>
    </lineage>
</organism>
<evidence type="ECO:0000313" key="3">
    <source>
        <dbReference type="Proteomes" id="UP001201812"/>
    </source>
</evidence>
<keyword evidence="3" id="KW-1185">Reference proteome</keyword>
<accession>A0AAD4QZU0</accession>
<dbReference type="Pfam" id="PF02214">
    <property type="entry name" value="BTB_2"/>
    <property type="match status" value="1"/>
</dbReference>
<dbReference type="PANTHER" id="PTHR14958">
    <property type="entry name" value="POTASSIUM CHANNEL TETRAMERISATION DOMAIN CONTAINING PROTEIN"/>
    <property type="match status" value="1"/>
</dbReference>
<reference evidence="2" key="1">
    <citation type="submission" date="2022-01" db="EMBL/GenBank/DDBJ databases">
        <title>Genome Sequence Resource for Two Populations of Ditylenchus destructor, the Migratory Endoparasitic Phytonematode.</title>
        <authorList>
            <person name="Zhang H."/>
            <person name="Lin R."/>
            <person name="Xie B."/>
        </authorList>
    </citation>
    <scope>NUCLEOTIDE SEQUENCE</scope>
    <source>
        <strain evidence="2">BazhouSP</strain>
    </source>
</reference>
<dbReference type="AlphaFoldDB" id="A0AAD4QZU0"/>
<feature type="domain" description="Potassium channel tetramerisation-type BTB" evidence="1">
    <location>
        <begin position="13"/>
        <end position="93"/>
    </location>
</feature>
<gene>
    <name evidence="2" type="ORF">DdX_16576</name>
</gene>
<evidence type="ECO:0000313" key="2">
    <source>
        <dbReference type="EMBL" id="KAI1700657.1"/>
    </source>
</evidence>
<protein>
    <submittedName>
        <fullName evidence="2">BTB/POZ domain-containing protein</fullName>
    </submittedName>
</protein>
<proteinExistence type="predicted"/>
<comment type="caution">
    <text evidence="2">The sequence shown here is derived from an EMBL/GenBank/DDBJ whole genome shotgun (WGS) entry which is preliminary data.</text>
</comment>
<dbReference type="SUPFAM" id="SSF54695">
    <property type="entry name" value="POZ domain"/>
    <property type="match status" value="1"/>
</dbReference>
<dbReference type="GO" id="GO:0043161">
    <property type="term" value="P:proteasome-mediated ubiquitin-dependent protein catabolic process"/>
    <property type="evidence" value="ECO:0007669"/>
    <property type="project" value="TreeGrafter"/>
</dbReference>
<dbReference type="PANTHER" id="PTHR14958:SF29">
    <property type="entry name" value="INSOMNIAC, ISOFORM B"/>
    <property type="match status" value="1"/>
</dbReference>
<dbReference type="GO" id="GO:0051260">
    <property type="term" value="P:protein homooligomerization"/>
    <property type="evidence" value="ECO:0007669"/>
    <property type="project" value="InterPro"/>
</dbReference>
<dbReference type="GO" id="GO:0005737">
    <property type="term" value="C:cytoplasm"/>
    <property type="evidence" value="ECO:0007669"/>
    <property type="project" value="TreeGrafter"/>
</dbReference>
<sequence>MSETKSAVNSDWVRLNVGGKNTKLNPSLPSGLVNSGLPSEKDETGAFLIDRDPKQFRVILNYLRNGVLHIDRNETAMKELLCEADFYGLHALVDEISKRGREPMTTDTNRTEMVIVARYKDIKTLSFDGDCVNVIGYILMSENRNDYEALQALRQKVRIKTETSFGKCRSIILPFLIAVRAAEMSILG</sequence>